<dbReference type="SMART" id="SM00822">
    <property type="entry name" value="PKS_KR"/>
    <property type="match status" value="1"/>
</dbReference>
<feature type="domain" description="Ketoreductase" evidence="2">
    <location>
        <begin position="7"/>
        <end position="176"/>
    </location>
</feature>
<dbReference type="EMBL" id="JBHLVZ010000002">
    <property type="protein sequence ID" value="MFC0384944.1"/>
    <property type="molecule type" value="Genomic_DNA"/>
</dbReference>
<protein>
    <submittedName>
        <fullName evidence="3">SDR family NAD(P)-dependent oxidoreductase</fullName>
        <ecNumber evidence="3">1.1.1.-</ecNumber>
    </submittedName>
</protein>
<dbReference type="CDD" id="cd05233">
    <property type="entry name" value="SDR_c"/>
    <property type="match status" value="1"/>
</dbReference>
<reference evidence="3 4" key="1">
    <citation type="submission" date="2024-09" db="EMBL/GenBank/DDBJ databases">
        <authorList>
            <person name="Sun Q."/>
            <person name="Mori K."/>
        </authorList>
    </citation>
    <scope>NUCLEOTIDE SEQUENCE [LARGE SCALE GENOMIC DNA]</scope>
    <source>
        <strain evidence="3 4">CCM 7468</strain>
    </source>
</reference>
<dbReference type="InterPro" id="IPR050259">
    <property type="entry name" value="SDR"/>
</dbReference>
<keyword evidence="4" id="KW-1185">Reference proteome</keyword>
<dbReference type="PANTHER" id="PTHR42879">
    <property type="entry name" value="3-OXOACYL-(ACYL-CARRIER-PROTEIN) REDUCTASE"/>
    <property type="match status" value="1"/>
</dbReference>
<evidence type="ECO:0000313" key="4">
    <source>
        <dbReference type="Proteomes" id="UP001589789"/>
    </source>
</evidence>
<comment type="caution">
    <text evidence="3">The sequence shown here is derived from an EMBL/GenBank/DDBJ whole genome shotgun (WGS) entry which is preliminary data.</text>
</comment>
<comment type="similarity">
    <text evidence="1">Belongs to the short-chain dehydrogenases/reductases (SDR) family.</text>
</comment>
<gene>
    <name evidence="3" type="ORF">ACFFIC_05180</name>
</gene>
<dbReference type="SUPFAM" id="SSF51735">
    <property type="entry name" value="NAD(P)-binding Rossmann-fold domains"/>
    <property type="match status" value="1"/>
</dbReference>
<name>A0ABV6INW4_9PROT</name>
<dbReference type="PRINTS" id="PR00080">
    <property type="entry name" value="SDRFAMILY"/>
</dbReference>
<dbReference type="Proteomes" id="UP001589789">
    <property type="component" value="Unassembled WGS sequence"/>
</dbReference>
<sequence>MMEDNMGAVLVTGGTRGIGLACARLLAARGRTVIAAARRPAAEPLADGIRHIPCDVTDPASVRALFAAAGPVDAVVLAAGVAGGDPPAADEEHWRRIIASNLDGAWRCAEAAAPGLPDRRGRIVFLASVLGLRAVPDQVAYSAAKHGVIGLMKALALRLAPRGITVNALCPGWVDTEMARARWGELGMTAAEAAAGTPTRRITAAAEVAEMAAYLLSPAAGNVTGQAIALDGGAGL</sequence>
<evidence type="ECO:0000259" key="2">
    <source>
        <dbReference type="SMART" id="SM00822"/>
    </source>
</evidence>
<dbReference type="PROSITE" id="PS00061">
    <property type="entry name" value="ADH_SHORT"/>
    <property type="match status" value="1"/>
</dbReference>
<dbReference type="Gene3D" id="3.40.50.720">
    <property type="entry name" value="NAD(P)-binding Rossmann-like Domain"/>
    <property type="match status" value="1"/>
</dbReference>
<keyword evidence="3" id="KW-0560">Oxidoreductase</keyword>
<dbReference type="InterPro" id="IPR002347">
    <property type="entry name" value="SDR_fam"/>
</dbReference>
<evidence type="ECO:0000256" key="1">
    <source>
        <dbReference type="ARBA" id="ARBA00006484"/>
    </source>
</evidence>
<accession>A0ABV6INW4</accession>
<dbReference type="PRINTS" id="PR00081">
    <property type="entry name" value="GDHRDH"/>
</dbReference>
<dbReference type="GO" id="GO:0016491">
    <property type="term" value="F:oxidoreductase activity"/>
    <property type="evidence" value="ECO:0007669"/>
    <property type="project" value="UniProtKB-KW"/>
</dbReference>
<dbReference type="InterPro" id="IPR036291">
    <property type="entry name" value="NAD(P)-bd_dom_sf"/>
</dbReference>
<dbReference type="InterPro" id="IPR057326">
    <property type="entry name" value="KR_dom"/>
</dbReference>
<dbReference type="EC" id="1.1.1.-" evidence="3"/>
<dbReference type="PANTHER" id="PTHR42879:SF2">
    <property type="entry name" value="3-OXOACYL-[ACYL-CARRIER-PROTEIN] REDUCTASE FABG"/>
    <property type="match status" value="1"/>
</dbReference>
<dbReference type="Pfam" id="PF13561">
    <property type="entry name" value="adh_short_C2"/>
    <property type="match status" value="1"/>
</dbReference>
<dbReference type="InterPro" id="IPR020904">
    <property type="entry name" value="Sc_DH/Rdtase_CS"/>
</dbReference>
<dbReference type="RefSeq" id="WP_377049075.1">
    <property type="nucleotide sequence ID" value="NZ_JBHLVZ010000002.1"/>
</dbReference>
<evidence type="ECO:0000313" key="3">
    <source>
        <dbReference type="EMBL" id="MFC0384944.1"/>
    </source>
</evidence>
<organism evidence="3 4">
    <name type="scientific">Muricoccus vinaceus</name>
    <dbReference type="NCBI Taxonomy" id="424704"/>
    <lineage>
        <taxon>Bacteria</taxon>
        <taxon>Pseudomonadati</taxon>
        <taxon>Pseudomonadota</taxon>
        <taxon>Alphaproteobacteria</taxon>
        <taxon>Acetobacterales</taxon>
        <taxon>Roseomonadaceae</taxon>
        <taxon>Muricoccus</taxon>
    </lineage>
</organism>
<proteinExistence type="inferred from homology"/>